<dbReference type="SUPFAM" id="SSF47954">
    <property type="entry name" value="Cyclin-like"/>
    <property type="match status" value="2"/>
</dbReference>
<evidence type="ECO:0000259" key="2">
    <source>
        <dbReference type="SMART" id="SM01332"/>
    </source>
</evidence>
<feature type="region of interest" description="Disordered" evidence="1">
    <location>
        <begin position="192"/>
        <end position="226"/>
    </location>
</feature>
<dbReference type="InterPro" id="IPR004367">
    <property type="entry name" value="Cyclin_C-dom"/>
</dbReference>
<reference evidence="4" key="1">
    <citation type="submission" date="2025-08" db="UniProtKB">
        <authorList>
            <consortium name="RefSeq"/>
        </authorList>
    </citation>
    <scope>IDENTIFICATION</scope>
</reference>
<dbReference type="RefSeq" id="XP_045552943.1">
    <property type="nucleotide sequence ID" value="XM_045696987.1"/>
</dbReference>
<proteinExistence type="predicted"/>
<dbReference type="GeneID" id="106573197"/>
<dbReference type="SMART" id="SM01332">
    <property type="entry name" value="Cyclin_C"/>
    <property type="match status" value="1"/>
</dbReference>
<feature type="domain" description="Cyclin C-terminal" evidence="2">
    <location>
        <begin position="82"/>
        <end position="221"/>
    </location>
</feature>
<organism evidence="3 4">
    <name type="scientific">Salmo salar</name>
    <name type="common">Atlantic salmon</name>
    <dbReference type="NCBI Taxonomy" id="8030"/>
    <lineage>
        <taxon>Eukaryota</taxon>
        <taxon>Metazoa</taxon>
        <taxon>Chordata</taxon>
        <taxon>Craniata</taxon>
        <taxon>Vertebrata</taxon>
        <taxon>Euteleostomi</taxon>
        <taxon>Actinopterygii</taxon>
        <taxon>Neopterygii</taxon>
        <taxon>Teleostei</taxon>
        <taxon>Protacanthopterygii</taxon>
        <taxon>Salmoniformes</taxon>
        <taxon>Salmonidae</taxon>
        <taxon>Salmoninae</taxon>
        <taxon>Salmo</taxon>
    </lineage>
</organism>
<sequence length="226" mass="25787">MELLCLEMDTIIRASPDPNLLCDDRVLQSLLTIEERFLPQCSYFKCVQKDIQPFMRRMVATWMLEEWELVVLGKLKWNLAAVTPNDFIEHIVRKLPLPEEKLVLIRKHVQTFIALCATDFNFAMYPPSMIATGSVGAAICGLQLDSGDQSQWGDSLTDLLAKITNTEVDCLKECQEQIERVLVSSLREGRQQQQQQQQQVQRGPSSKTMDELDQSSTPTDVRDINL</sequence>
<dbReference type="Pfam" id="PF02984">
    <property type="entry name" value="Cyclin_C"/>
    <property type="match status" value="1"/>
</dbReference>
<gene>
    <name evidence="4" type="primary">LOC106573197</name>
</gene>
<dbReference type="InterPro" id="IPR036915">
    <property type="entry name" value="Cyclin-like_sf"/>
</dbReference>
<dbReference type="Gene3D" id="1.10.472.10">
    <property type="entry name" value="Cyclin-like"/>
    <property type="match status" value="2"/>
</dbReference>
<dbReference type="Proteomes" id="UP001652741">
    <property type="component" value="Chromosome ssa16"/>
</dbReference>
<dbReference type="CDD" id="cd20577">
    <property type="entry name" value="CYCLIN_CCND2_rpt2"/>
    <property type="match status" value="1"/>
</dbReference>
<feature type="compositionally biased region" description="Low complexity" evidence="1">
    <location>
        <begin position="192"/>
        <end position="201"/>
    </location>
</feature>
<keyword evidence="3" id="KW-1185">Reference proteome</keyword>
<evidence type="ECO:0000313" key="3">
    <source>
        <dbReference type="Proteomes" id="UP001652741"/>
    </source>
</evidence>
<name>A0ABM3D2A6_SALSA</name>
<accession>A0ABM3D2A6</accession>
<protein>
    <submittedName>
        <fullName evidence="4">G1/S-specific cyclin-D2 isoform X2</fullName>
    </submittedName>
</protein>
<evidence type="ECO:0000256" key="1">
    <source>
        <dbReference type="SAM" id="MobiDB-lite"/>
    </source>
</evidence>
<evidence type="ECO:0000313" key="4">
    <source>
        <dbReference type="RefSeq" id="XP_045552943.1"/>
    </source>
</evidence>